<dbReference type="InterPro" id="IPR001647">
    <property type="entry name" value="HTH_TetR"/>
</dbReference>
<protein>
    <submittedName>
        <fullName evidence="8">TetR family transcriptional regulator</fullName>
    </submittedName>
</protein>
<dbReference type="InterPro" id="IPR023772">
    <property type="entry name" value="DNA-bd_HTH_TetR-type_CS"/>
</dbReference>
<dbReference type="Proteomes" id="UP000197535">
    <property type="component" value="Unassembled WGS sequence"/>
</dbReference>
<dbReference type="PANTHER" id="PTHR30055:SF181">
    <property type="entry name" value="BLR6905 PROTEIN"/>
    <property type="match status" value="1"/>
</dbReference>
<feature type="domain" description="HTH tetR-type" evidence="7">
    <location>
        <begin position="20"/>
        <end position="79"/>
    </location>
</feature>
<keyword evidence="3 5" id="KW-0238">DNA-binding</keyword>
<dbReference type="Pfam" id="PF00440">
    <property type="entry name" value="TetR_N"/>
    <property type="match status" value="1"/>
</dbReference>
<dbReference type="PANTHER" id="PTHR30055">
    <property type="entry name" value="HTH-TYPE TRANSCRIPTIONAL REGULATOR RUTR"/>
    <property type="match status" value="1"/>
</dbReference>
<evidence type="ECO:0000259" key="7">
    <source>
        <dbReference type="PROSITE" id="PS50977"/>
    </source>
</evidence>
<comment type="caution">
    <text evidence="8">The sequence shown here is derived from an EMBL/GenBank/DDBJ whole genome shotgun (WGS) entry which is preliminary data.</text>
</comment>
<gene>
    <name evidence="8" type="ORF">AYR66_08365</name>
</gene>
<sequence length="222" mass="26170">MKKKTAETAAPAPARRLNPEEREEQIVQKAIRYFAAHGFSASTRELAKEIGVTQPLLYRYFPSKEALVDRVFDEVYLSRWNPDWEDWLKDRSLPLKQRMFLYYKDYARIILKNEWIRIFIFAGLTREGINNRYLTRMREKIFDLVLQELRHEFGIATPTPEQNELEVELVWSLHASIFYIGVRKWVYGLPVPKDIDALIELKVASFLDGAPVTMRAMRKQST</sequence>
<keyword evidence="2" id="KW-0805">Transcription regulation</keyword>
<keyword evidence="1" id="KW-0678">Repressor</keyword>
<dbReference type="GO" id="GO:0000976">
    <property type="term" value="F:transcription cis-regulatory region binding"/>
    <property type="evidence" value="ECO:0007669"/>
    <property type="project" value="TreeGrafter"/>
</dbReference>
<evidence type="ECO:0000256" key="5">
    <source>
        <dbReference type="PROSITE-ProRule" id="PRU00335"/>
    </source>
</evidence>
<evidence type="ECO:0000313" key="8">
    <source>
        <dbReference type="EMBL" id="OWW19524.1"/>
    </source>
</evidence>
<dbReference type="PROSITE" id="PS01081">
    <property type="entry name" value="HTH_TETR_1"/>
    <property type="match status" value="1"/>
</dbReference>
<dbReference type="EMBL" id="LSTO01000001">
    <property type="protein sequence ID" value="OWW19524.1"/>
    <property type="molecule type" value="Genomic_DNA"/>
</dbReference>
<dbReference type="InterPro" id="IPR050109">
    <property type="entry name" value="HTH-type_TetR-like_transc_reg"/>
</dbReference>
<dbReference type="AlphaFoldDB" id="A0A254TA59"/>
<dbReference type="RefSeq" id="WP_088706433.1">
    <property type="nucleotide sequence ID" value="NZ_LSTO01000001.1"/>
</dbReference>
<evidence type="ECO:0000256" key="4">
    <source>
        <dbReference type="ARBA" id="ARBA00023163"/>
    </source>
</evidence>
<keyword evidence="9" id="KW-1185">Reference proteome</keyword>
<dbReference type="Gene3D" id="1.10.357.10">
    <property type="entry name" value="Tetracycline Repressor, domain 2"/>
    <property type="match status" value="1"/>
</dbReference>
<dbReference type="SUPFAM" id="SSF46689">
    <property type="entry name" value="Homeodomain-like"/>
    <property type="match status" value="1"/>
</dbReference>
<evidence type="ECO:0000256" key="3">
    <source>
        <dbReference type="ARBA" id="ARBA00023125"/>
    </source>
</evidence>
<dbReference type="GO" id="GO:0003700">
    <property type="term" value="F:DNA-binding transcription factor activity"/>
    <property type="evidence" value="ECO:0007669"/>
    <property type="project" value="TreeGrafter"/>
</dbReference>
<proteinExistence type="predicted"/>
<dbReference type="PRINTS" id="PR00455">
    <property type="entry name" value="HTHTETR"/>
</dbReference>
<evidence type="ECO:0000313" key="9">
    <source>
        <dbReference type="Proteomes" id="UP000197535"/>
    </source>
</evidence>
<feature type="DNA-binding region" description="H-T-H motif" evidence="5">
    <location>
        <begin position="42"/>
        <end position="61"/>
    </location>
</feature>
<name>A0A254TA59_9BURK</name>
<feature type="region of interest" description="Disordered" evidence="6">
    <location>
        <begin position="1"/>
        <end position="21"/>
    </location>
</feature>
<evidence type="ECO:0000256" key="1">
    <source>
        <dbReference type="ARBA" id="ARBA00022491"/>
    </source>
</evidence>
<keyword evidence="4" id="KW-0804">Transcription</keyword>
<organism evidence="8 9">
    <name type="scientific">Noviherbaspirillum denitrificans</name>
    <dbReference type="NCBI Taxonomy" id="1968433"/>
    <lineage>
        <taxon>Bacteria</taxon>
        <taxon>Pseudomonadati</taxon>
        <taxon>Pseudomonadota</taxon>
        <taxon>Betaproteobacteria</taxon>
        <taxon>Burkholderiales</taxon>
        <taxon>Oxalobacteraceae</taxon>
        <taxon>Noviherbaspirillum</taxon>
    </lineage>
</organism>
<dbReference type="InterPro" id="IPR009057">
    <property type="entry name" value="Homeodomain-like_sf"/>
</dbReference>
<accession>A0A254TA59</accession>
<reference evidence="8 9" key="1">
    <citation type="submission" date="2016-02" db="EMBL/GenBank/DDBJ databases">
        <authorList>
            <person name="Wen L."/>
            <person name="He K."/>
            <person name="Yang H."/>
        </authorList>
    </citation>
    <scope>NUCLEOTIDE SEQUENCE [LARGE SCALE GENOMIC DNA]</scope>
    <source>
        <strain evidence="8 9">TSA40</strain>
    </source>
</reference>
<evidence type="ECO:0000256" key="6">
    <source>
        <dbReference type="SAM" id="MobiDB-lite"/>
    </source>
</evidence>
<evidence type="ECO:0000256" key="2">
    <source>
        <dbReference type="ARBA" id="ARBA00023015"/>
    </source>
</evidence>
<dbReference type="OrthoDB" id="9816320at2"/>
<dbReference type="PROSITE" id="PS50977">
    <property type="entry name" value="HTH_TETR_2"/>
    <property type="match status" value="1"/>
</dbReference>